<keyword evidence="6 8" id="KW-0067">ATP-binding</keyword>
<comment type="similarity">
    <text evidence="7">Belongs to the protein kinase superfamily. CMGC Ser/Thr protein kinase family. Lammer subfamily.</text>
</comment>
<evidence type="ECO:0000256" key="8">
    <source>
        <dbReference type="PROSITE-ProRule" id="PRU10141"/>
    </source>
</evidence>
<dbReference type="InterPro" id="IPR000719">
    <property type="entry name" value="Prot_kinase_dom"/>
</dbReference>
<feature type="domain" description="Protein kinase" evidence="10">
    <location>
        <begin position="82"/>
        <end position="396"/>
    </location>
</feature>
<dbReference type="PROSITE" id="PS00108">
    <property type="entry name" value="PROTEIN_KINASE_ST"/>
    <property type="match status" value="1"/>
</dbReference>
<evidence type="ECO:0000256" key="3">
    <source>
        <dbReference type="ARBA" id="ARBA00022679"/>
    </source>
</evidence>
<dbReference type="GO" id="GO:0004713">
    <property type="term" value="F:protein tyrosine kinase activity"/>
    <property type="evidence" value="ECO:0007669"/>
    <property type="project" value="TreeGrafter"/>
</dbReference>
<dbReference type="AlphaFoldDB" id="A0A834F1U6"/>
<proteinExistence type="inferred from homology"/>
<dbReference type="OrthoDB" id="283111at2759"/>
<accession>A0A834F1U6</accession>
<evidence type="ECO:0000313" key="12">
    <source>
        <dbReference type="Proteomes" id="UP000646548"/>
    </source>
</evidence>
<dbReference type="GO" id="GO:0004674">
    <property type="term" value="F:protein serine/threonine kinase activity"/>
    <property type="evidence" value="ECO:0007669"/>
    <property type="project" value="UniProtKB-KW"/>
</dbReference>
<evidence type="ECO:0000313" key="11">
    <source>
        <dbReference type="EMBL" id="KAF6715187.1"/>
    </source>
</evidence>
<keyword evidence="2 9" id="KW-0723">Serine/threonine-protein kinase</keyword>
<dbReference type="SUPFAM" id="SSF56112">
    <property type="entry name" value="Protein kinase-like (PK-like)"/>
    <property type="match status" value="1"/>
</dbReference>
<gene>
    <name evidence="11" type="ORF">FQA47_005675</name>
</gene>
<evidence type="ECO:0000256" key="2">
    <source>
        <dbReference type="ARBA" id="ARBA00022527"/>
    </source>
</evidence>
<evidence type="ECO:0000256" key="1">
    <source>
        <dbReference type="ARBA" id="ARBA00013203"/>
    </source>
</evidence>
<dbReference type="GO" id="GO:0005634">
    <property type="term" value="C:nucleus"/>
    <property type="evidence" value="ECO:0007669"/>
    <property type="project" value="TreeGrafter"/>
</dbReference>
<dbReference type="InterPro" id="IPR051175">
    <property type="entry name" value="CLK_kinases"/>
</dbReference>
<dbReference type="GO" id="GO:0043484">
    <property type="term" value="P:regulation of RNA splicing"/>
    <property type="evidence" value="ECO:0007669"/>
    <property type="project" value="TreeGrafter"/>
</dbReference>
<dbReference type="CDD" id="cd14134">
    <property type="entry name" value="PKc_CLK"/>
    <property type="match status" value="1"/>
</dbReference>
<dbReference type="PROSITE" id="PS50011">
    <property type="entry name" value="PROTEIN_KINASE_DOM"/>
    <property type="match status" value="1"/>
</dbReference>
<dbReference type="GO" id="GO:0005524">
    <property type="term" value="F:ATP binding"/>
    <property type="evidence" value="ECO:0007669"/>
    <property type="project" value="UniProtKB-UniRule"/>
</dbReference>
<feature type="binding site" evidence="8">
    <location>
        <position position="111"/>
    </location>
    <ligand>
        <name>ATP</name>
        <dbReference type="ChEBI" id="CHEBI:30616"/>
    </ligand>
</feature>
<dbReference type="EMBL" id="WKFB01001148">
    <property type="protein sequence ID" value="KAF6715187.1"/>
    <property type="molecule type" value="Genomic_DNA"/>
</dbReference>
<protein>
    <recommendedName>
        <fullName evidence="1">dual-specificity kinase</fullName>
        <ecNumber evidence="1">2.7.12.1</ecNumber>
    </recommendedName>
</protein>
<evidence type="ECO:0000256" key="9">
    <source>
        <dbReference type="RuleBase" id="RU000304"/>
    </source>
</evidence>
<keyword evidence="4 8" id="KW-0547">Nucleotide-binding</keyword>
<dbReference type="PROSITE" id="PS00107">
    <property type="entry name" value="PROTEIN_KINASE_ATP"/>
    <property type="match status" value="1"/>
</dbReference>
<dbReference type="GO" id="GO:0004712">
    <property type="term" value="F:protein serine/threonine/tyrosine kinase activity"/>
    <property type="evidence" value="ECO:0007669"/>
    <property type="project" value="UniProtKB-EC"/>
</dbReference>
<dbReference type="InterPro" id="IPR017441">
    <property type="entry name" value="Protein_kinase_ATP_BS"/>
</dbReference>
<dbReference type="Pfam" id="PF00069">
    <property type="entry name" value="Pkinase"/>
    <property type="match status" value="1"/>
</dbReference>
<evidence type="ECO:0000259" key="10">
    <source>
        <dbReference type="PROSITE" id="PS50011"/>
    </source>
</evidence>
<evidence type="ECO:0000256" key="5">
    <source>
        <dbReference type="ARBA" id="ARBA00022777"/>
    </source>
</evidence>
<keyword evidence="5 11" id="KW-0418">Kinase</keyword>
<dbReference type="InterPro" id="IPR008271">
    <property type="entry name" value="Ser/Thr_kinase_AS"/>
</dbReference>
<dbReference type="Proteomes" id="UP000646548">
    <property type="component" value="Unassembled WGS sequence"/>
</dbReference>
<dbReference type="InterPro" id="IPR011009">
    <property type="entry name" value="Kinase-like_dom_sf"/>
</dbReference>
<reference evidence="11" key="1">
    <citation type="journal article" name="BMC Genomics">
        <title>Long-read sequencing and de novo genome assembly of marine medaka (Oryzias melastigma).</title>
        <authorList>
            <person name="Liang P."/>
            <person name="Saqib H.S.A."/>
            <person name="Ni X."/>
            <person name="Shen Y."/>
        </authorList>
    </citation>
    <scope>NUCLEOTIDE SEQUENCE</scope>
    <source>
        <strain evidence="11">Bigg-433</strain>
    </source>
</reference>
<keyword evidence="3" id="KW-0808">Transferase</keyword>
<dbReference type="Gene3D" id="1.10.510.10">
    <property type="entry name" value="Transferase(Phosphotransferase) domain 1"/>
    <property type="match status" value="1"/>
</dbReference>
<sequence length="407" mass="47063">MGRKDKESWEAERTSAALASLKLQAQQPTLEIYGTPETSGQLQLTLLSDGSDSADDAPEDTCEDNEGEQLDYHIGSVLKDRYEMVSMLGDGAFGRVMKCLDRHKNEFVAVKVVMNFENSYEVARSEIAVLEEINSLDDDNKFACVRMLDWFECKRHICIVFELLGLSTFEFLRQNDFLPFSVEQIRHMAFQLFRAVSFLHRNKLTHTDLKPENILFVSSAFDLEDDPKTMCVCRKPKSLEVKVVDFGTATFDHQHHESLVSTRHYRAPEVILDLGWNQSCDVWSLGCVLFEFYFGQTLFLSHDCLEHLAMMEEVLGPIPPHLLEQTRKKHFVHNNRLKRDEQSSSGGHIREHCRPLKFIETESEEEQQLLDLLGCMLEYDVGRRITLEEALWHPFFSLMRTKQTQRS</sequence>
<dbReference type="SMART" id="SM00220">
    <property type="entry name" value="S_TKc"/>
    <property type="match status" value="1"/>
</dbReference>
<dbReference type="PANTHER" id="PTHR45646:SF4">
    <property type="entry name" value="DUAL SPECIFICITY PROTEIN KINASE CLK1"/>
    <property type="match status" value="1"/>
</dbReference>
<comment type="caution">
    <text evidence="11">The sequence shown here is derived from an EMBL/GenBank/DDBJ whole genome shotgun (WGS) entry which is preliminary data.</text>
</comment>
<dbReference type="PANTHER" id="PTHR45646">
    <property type="entry name" value="SERINE/THREONINE-PROTEIN KINASE DOA-RELATED"/>
    <property type="match status" value="1"/>
</dbReference>
<name>A0A834F1U6_ORYME</name>
<dbReference type="Gene3D" id="3.30.200.20">
    <property type="entry name" value="Phosphorylase Kinase, domain 1"/>
    <property type="match status" value="1"/>
</dbReference>
<organism evidence="11 12">
    <name type="scientific">Oryzias melastigma</name>
    <name type="common">Marine medaka</name>
    <dbReference type="NCBI Taxonomy" id="30732"/>
    <lineage>
        <taxon>Eukaryota</taxon>
        <taxon>Metazoa</taxon>
        <taxon>Chordata</taxon>
        <taxon>Craniata</taxon>
        <taxon>Vertebrata</taxon>
        <taxon>Euteleostomi</taxon>
        <taxon>Actinopterygii</taxon>
        <taxon>Neopterygii</taxon>
        <taxon>Teleostei</taxon>
        <taxon>Neoteleostei</taxon>
        <taxon>Acanthomorphata</taxon>
        <taxon>Ovalentaria</taxon>
        <taxon>Atherinomorphae</taxon>
        <taxon>Beloniformes</taxon>
        <taxon>Adrianichthyidae</taxon>
        <taxon>Oryziinae</taxon>
        <taxon>Oryzias</taxon>
    </lineage>
</organism>
<evidence type="ECO:0000256" key="7">
    <source>
        <dbReference type="ARBA" id="ARBA00037966"/>
    </source>
</evidence>
<dbReference type="EC" id="2.7.12.1" evidence="1"/>
<evidence type="ECO:0000256" key="6">
    <source>
        <dbReference type="ARBA" id="ARBA00022840"/>
    </source>
</evidence>
<evidence type="ECO:0000256" key="4">
    <source>
        <dbReference type="ARBA" id="ARBA00022741"/>
    </source>
</evidence>